<dbReference type="InterPro" id="IPR020936">
    <property type="entry name" value="TrhO"/>
</dbReference>
<gene>
    <name evidence="3" type="ORF">SUZIE_150550</name>
</gene>
<comment type="caution">
    <text evidence="3">The sequence shown here is derived from an EMBL/GenBank/DDBJ whole genome shotgun (WGS) entry which is preliminary data.</text>
</comment>
<evidence type="ECO:0000313" key="4">
    <source>
        <dbReference type="Proteomes" id="UP001166674"/>
    </source>
</evidence>
<dbReference type="Gene3D" id="3.30.70.100">
    <property type="match status" value="1"/>
</dbReference>
<dbReference type="PANTHER" id="PTHR43268:SF6">
    <property type="entry name" value="THIOSULFATE SULFURTRANSFERASE_RHODANESE-LIKE DOMAIN-CONTAINING PROTEIN 2"/>
    <property type="match status" value="1"/>
</dbReference>
<dbReference type="PANTHER" id="PTHR43268">
    <property type="entry name" value="THIOSULFATE SULFURTRANSFERASE/RHODANESE-LIKE DOMAIN-CONTAINING PROTEIN 2"/>
    <property type="match status" value="1"/>
</dbReference>
<proteinExistence type="predicted"/>
<protein>
    <submittedName>
        <fullName evidence="3">Thiosulfate sulfurtransferase/rhodanese-like domain-containing protein 2</fullName>
    </submittedName>
</protein>
<feature type="domain" description="tRNA uridine(34) hydroxylase N-terminal" evidence="1">
    <location>
        <begin position="83"/>
        <end position="177"/>
    </location>
</feature>
<reference evidence="3" key="1">
    <citation type="submission" date="2020-03" db="EMBL/GenBank/DDBJ databases">
        <title>Studies in the Genomics of Life Span.</title>
        <authorList>
            <person name="Glass D."/>
        </authorList>
    </citation>
    <scope>NUCLEOTIDE SEQUENCE</scope>
    <source>
        <strain evidence="3">SUZIE</strain>
        <tissue evidence="3">Muscle</tissue>
    </source>
</reference>
<dbReference type="Proteomes" id="UP001166674">
    <property type="component" value="Unassembled WGS sequence"/>
</dbReference>
<accession>A0AA41MVL8</accession>
<dbReference type="AlphaFoldDB" id="A0AA41MVL8"/>
<dbReference type="Pfam" id="PF17773">
    <property type="entry name" value="UPF0176_N"/>
    <property type="match status" value="1"/>
</dbReference>
<keyword evidence="4" id="KW-1185">Reference proteome</keyword>
<organism evidence="3 4">
    <name type="scientific">Sciurus carolinensis</name>
    <name type="common">Eastern gray squirrel</name>
    <dbReference type="NCBI Taxonomy" id="30640"/>
    <lineage>
        <taxon>Eukaryota</taxon>
        <taxon>Metazoa</taxon>
        <taxon>Chordata</taxon>
        <taxon>Craniata</taxon>
        <taxon>Vertebrata</taxon>
        <taxon>Euteleostomi</taxon>
        <taxon>Mammalia</taxon>
        <taxon>Eutheria</taxon>
        <taxon>Euarchontoglires</taxon>
        <taxon>Glires</taxon>
        <taxon>Rodentia</taxon>
        <taxon>Sciuromorpha</taxon>
        <taxon>Sciuridae</taxon>
        <taxon>Sciurinae</taxon>
        <taxon>Sciurini</taxon>
        <taxon>Sciurus</taxon>
    </lineage>
</organism>
<dbReference type="EMBL" id="JAATJV010344844">
    <property type="protein sequence ID" value="MBZ3878960.1"/>
    <property type="molecule type" value="Genomic_DNA"/>
</dbReference>
<dbReference type="InterPro" id="IPR040503">
    <property type="entry name" value="TRHO_N"/>
</dbReference>
<evidence type="ECO:0000259" key="2">
    <source>
        <dbReference type="Pfam" id="PF23949"/>
    </source>
</evidence>
<name>A0AA41MVL8_SCICA</name>
<evidence type="ECO:0000313" key="3">
    <source>
        <dbReference type="EMBL" id="MBZ3878960.1"/>
    </source>
</evidence>
<feature type="domain" description="TSTD2 N-terminal" evidence="2">
    <location>
        <begin position="2"/>
        <end position="30"/>
    </location>
</feature>
<sequence length="215" mass="24440">MNQTSIHRNVATQHADEIYHHTPFILKQLAATLSTSKSITPEDKKNPLKKYITHSHEVSAWLPNTSCFSPDELKSDLGSEEGEVLLFYCYCDLEDPQWICAWQTTLCQHLHLTGNIGIATEGINETLGGSKLTTRLYVEAMVSCPLFKDYLCKEDFKTSRGGAHCFPELHVGVFEEIMPMWISPNKISYKKPGIHLSPDEFHKEVEKFLSQPDQK</sequence>
<dbReference type="Pfam" id="PF23949">
    <property type="entry name" value="TSTD2_N"/>
    <property type="match status" value="1"/>
</dbReference>
<dbReference type="InterPro" id="IPR057944">
    <property type="entry name" value="TSTD2_N"/>
</dbReference>
<evidence type="ECO:0000259" key="1">
    <source>
        <dbReference type="Pfam" id="PF17773"/>
    </source>
</evidence>